<protein>
    <recommendedName>
        <fullName evidence="7">BZIP domain-containing protein</fullName>
    </recommendedName>
</protein>
<dbReference type="GO" id="GO:0000976">
    <property type="term" value="F:transcription cis-regulatory region binding"/>
    <property type="evidence" value="ECO:0007669"/>
    <property type="project" value="TreeGrafter"/>
</dbReference>
<keyword evidence="4" id="KW-0804">Transcription</keyword>
<dbReference type="GO" id="GO:0046982">
    <property type="term" value="F:protein heterodimerization activity"/>
    <property type="evidence" value="ECO:0007669"/>
    <property type="project" value="UniProtKB-ARBA"/>
</dbReference>
<keyword evidence="5" id="KW-0539">Nucleus</keyword>
<dbReference type="Pfam" id="PF00170">
    <property type="entry name" value="bZIP_1"/>
    <property type="match status" value="1"/>
</dbReference>
<dbReference type="InterPro" id="IPR046347">
    <property type="entry name" value="bZIP_sf"/>
</dbReference>
<evidence type="ECO:0000256" key="4">
    <source>
        <dbReference type="ARBA" id="ARBA00023163"/>
    </source>
</evidence>
<keyword evidence="2" id="KW-0805">Transcription regulation</keyword>
<dbReference type="OrthoDB" id="551672at2759"/>
<dbReference type="Gene3D" id="1.20.5.170">
    <property type="match status" value="1"/>
</dbReference>
<organism evidence="8 9">
    <name type="scientific">Actinidia rufa</name>
    <dbReference type="NCBI Taxonomy" id="165716"/>
    <lineage>
        <taxon>Eukaryota</taxon>
        <taxon>Viridiplantae</taxon>
        <taxon>Streptophyta</taxon>
        <taxon>Embryophyta</taxon>
        <taxon>Tracheophyta</taxon>
        <taxon>Spermatophyta</taxon>
        <taxon>Magnoliopsida</taxon>
        <taxon>eudicotyledons</taxon>
        <taxon>Gunneridae</taxon>
        <taxon>Pentapetalae</taxon>
        <taxon>asterids</taxon>
        <taxon>Ericales</taxon>
        <taxon>Actinidiaceae</taxon>
        <taxon>Actinidia</taxon>
    </lineage>
</organism>
<feature type="compositionally biased region" description="Low complexity" evidence="6">
    <location>
        <begin position="1"/>
        <end position="18"/>
    </location>
</feature>
<dbReference type="PANTHER" id="PTHR45764:SF76">
    <property type="entry name" value="OS02G0132500 PROTEIN"/>
    <property type="match status" value="1"/>
</dbReference>
<dbReference type="PANTHER" id="PTHR45764">
    <property type="entry name" value="BZIP TRANSCRIPTION FACTOR 44"/>
    <property type="match status" value="1"/>
</dbReference>
<dbReference type="AlphaFoldDB" id="A0A7J0F988"/>
<dbReference type="PROSITE" id="PS00036">
    <property type="entry name" value="BZIP_BASIC"/>
    <property type="match status" value="1"/>
</dbReference>
<comment type="subcellular location">
    <subcellularLocation>
        <location evidence="1">Nucleus</location>
    </subcellularLocation>
</comment>
<comment type="caution">
    <text evidence="8">The sequence shown here is derived from an EMBL/GenBank/DDBJ whole genome shotgun (WGS) entry which is preliminary data.</text>
</comment>
<dbReference type="InterPro" id="IPR004827">
    <property type="entry name" value="bZIP"/>
</dbReference>
<evidence type="ECO:0000313" key="9">
    <source>
        <dbReference type="Proteomes" id="UP000585474"/>
    </source>
</evidence>
<dbReference type="InterPro" id="IPR045314">
    <property type="entry name" value="bZIP_plant_GBF1"/>
</dbReference>
<dbReference type="GO" id="GO:0003700">
    <property type="term" value="F:DNA-binding transcription factor activity"/>
    <property type="evidence" value="ECO:0007669"/>
    <property type="project" value="InterPro"/>
</dbReference>
<dbReference type="EMBL" id="BJWL01000010">
    <property type="protein sequence ID" value="GFY94986.1"/>
    <property type="molecule type" value="Genomic_DNA"/>
</dbReference>
<dbReference type="SMART" id="SM00338">
    <property type="entry name" value="BRLZ"/>
    <property type="match status" value="1"/>
</dbReference>
<evidence type="ECO:0000256" key="1">
    <source>
        <dbReference type="ARBA" id="ARBA00004123"/>
    </source>
</evidence>
<evidence type="ECO:0000313" key="8">
    <source>
        <dbReference type="EMBL" id="GFY94986.1"/>
    </source>
</evidence>
<feature type="domain" description="BZIP" evidence="7">
    <location>
        <begin position="30"/>
        <end position="77"/>
    </location>
</feature>
<keyword evidence="3" id="KW-0238">DNA-binding</keyword>
<dbReference type="Proteomes" id="UP000585474">
    <property type="component" value="Unassembled WGS sequence"/>
</dbReference>
<dbReference type="GO" id="GO:0005634">
    <property type="term" value="C:nucleus"/>
    <property type="evidence" value="ECO:0007669"/>
    <property type="project" value="UniProtKB-SubCell"/>
</dbReference>
<dbReference type="CDD" id="cd14702">
    <property type="entry name" value="bZIP_plant_GBF1"/>
    <property type="match status" value="1"/>
</dbReference>
<evidence type="ECO:0000256" key="6">
    <source>
        <dbReference type="SAM" id="MobiDB-lite"/>
    </source>
</evidence>
<accession>A0A7J0F988</accession>
<evidence type="ECO:0000256" key="2">
    <source>
        <dbReference type="ARBA" id="ARBA00023015"/>
    </source>
</evidence>
<evidence type="ECO:0000256" key="5">
    <source>
        <dbReference type="ARBA" id="ARBA00023242"/>
    </source>
</evidence>
<dbReference type="FunFam" id="1.20.5.170:FF:000020">
    <property type="entry name" value="BZIP transcription factor"/>
    <property type="match status" value="1"/>
</dbReference>
<evidence type="ECO:0000256" key="3">
    <source>
        <dbReference type="ARBA" id="ARBA00023125"/>
    </source>
</evidence>
<gene>
    <name evidence="8" type="ORF">Acr_10g0003710</name>
</gene>
<name>A0A7J0F988_9ERIC</name>
<proteinExistence type="predicted"/>
<reference evidence="8 9" key="1">
    <citation type="submission" date="2019-07" db="EMBL/GenBank/DDBJ databases">
        <title>De Novo Assembly of kiwifruit Actinidia rufa.</title>
        <authorList>
            <person name="Sugita-Konishi S."/>
            <person name="Sato K."/>
            <person name="Mori E."/>
            <person name="Abe Y."/>
            <person name="Kisaki G."/>
            <person name="Hamano K."/>
            <person name="Suezawa K."/>
            <person name="Otani M."/>
            <person name="Fukuda T."/>
            <person name="Manabe T."/>
            <person name="Gomi K."/>
            <person name="Tabuchi M."/>
            <person name="Akimitsu K."/>
            <person name="Kataoka I."/>
        </authorList>
    </citation>
    <scope>NUCLEOTIDE SEQUENCE [LARGE SCALE GENOMIC DNA]</scope>
    <source>
        <strain evidence="9">cv. Fuchu</strain>
    </source>
</reference>
<sequence>MGSLNGNSSGSSLLQNSGSEEDLQKLMMMDQRKRKRMISNRESARRSRMKKQNQLDDLTAQLAHFRSEKNHIVSSINVNTQLCLNMESENLILRAQVAELSNRLESLNEIISFMNCGSGWFGPEIADGFMSNSLNYMYLNPHIMASAEMLQY</sequence>
<dbReference type="SUPFAM" id="SSF57959">
    <property type="entry name" value="Leucine zipper domain"/>
    <property type="match status" value="1"/>
</dbReference>
<feature type="region of interest" description="Disordered" evidence="6">
    <location>
        <begin position="1"/>
        <end position="54"/>
    </location>
</feature>
<dbReference type="PROSITE" id="PS50217">
    <property type="entry name" value="BZIP"/>
    <property type="match status" value="1"/>
</dbReference>
<keyword evidence="9" id="KW-1185">Reference proteome</keyword>
<evidence type="ECO:0000259" key="7">
    <source>
        <dbReference type="PROSITE" id="PS50217"/>
    </source>
</evidence>
<dbReference type="GO" id="GO:0045893">
    <property type="term" value="P:positive regulation of DNA-templated transcription"/>
    <property type="evidence" value="ECO:0007669"/>
    <property type="project" value="TreeGrafter"/>
</dbReference>